<dbReference type="AlphaFoldDB" id="A1ZC53"/>
<gene>
    <name evidence="1" type="ORF">M23134_01884</name>
</gene>
<name>A1ZC53_MICM2</name>
<sequence length="467" mass="52978">MSNTPQSQKIKRNKLIQKIDSYLQSKGQDYLEVYFLANVSYKVKLKVMGGQLKAFLNEENIRQINEIDYSSVKQALVKDDDKRNMEYNQNLIQEAIENSADIDLNPLCCGYLGPYNNPTRSTHRYNAYAALFVKTSDLKDLLAQNNLTSIKPFLSINDLVTLCWSLLKDDAFIVEVSPQEKETKQSKKGISLEKNHLRNQLIQLIGEYLQAKRQSHITAYFLAVANYQVNLKVVGDQFKAFLNEENIRQINEIDYSSVKQALIKEDDKRNLENNRVLIQQAINNKSGIDLNPLCCGYLGPHKSPARSTHKYNAYDNLCFKTSDLSDLLSKNNLSFSKPYLSINDLLILCWPLLKDGSEALVIKTMPHSSLPINNDEVKEQLAEALVVEPAKPVIDIHQPSELQLGVAKALKCVDFADVVGYFDALDPIVPARFLATYNQIRQQYILQGVSGEYFGRLKVFARGLLRG</sequence>
<proteinExistence type="predicted"/>
<dbReference type="Proteomes" id="UP000004095">
    <property type="component" value="Unassembled WGS sequence"/>
</dbReference>
<accession>A1ZC53</accession>
<keyword evidence="2" id="KW-1185">Reference proteome</keyword>
<evidence type="ECO:0000313" key="2">
    <source>
        <dbReference type="Proteomes" id="UP000004095"/>
    </source>
</evidence>
<evidence type="ECO:0000313" key="1">
    <source>
        <dbReference type="EMBL" id="EAY31855.1"/>
    </source>
</evidence>
<comment type="caution">
    <text evidence="1">The sequence shown here is derived from an EMBL/GenBank/DDBJ whole genome shotgun (WGS) entry which is preliminary data.</text>
</comment>
<reference evidence="1 2" key="1">
    <citation type="submission" date="2007-01" db="EMBL/GenBank/DDBJ databases">
        <authorList>
            <person name="Haygood M."/>
            <person name="Podell S."/>
            <person name="Anderson C."/>
            <person name="Hopkinson B."/>
            <person name="Roe K."/>
            <person name="Barbeau K."/>
            <person name="Gaasterland T."/>
            <person name="Ferriera S."/>
            <person name="Johnson J."/>
            <person name="Kravitz S."/>
            <person name="Beeson K."/>
            <person name="Sutton G."/>
            <person name="Rogers Y.-H."/>
            <person name="Friedman R."/>
            <person name="Frazier M."/>
            <person name="Venter J.C."/>
        </authorList>
    </citation>
    <scope>NUCLEOTIDE SEQUENCE [LARGE SCALE GENOMIC DNA]</scope>
    <source>
        <strain evidence="1 2">ATCC 23134</strain>
    </source>
</reference>
<protein>
    <submittedName>
        <fullName evidence="1">Uncharacterized protein</fullName>
    </submittedName>
</protein>
<dbReference type="RefSeq" id="WP_002692599.1">
    <property type="nucleotide sequence ID" value="NZ_AAWS01000001.1"/>
</dbReference>
<organism evidence="1 2">
    <name type="scientific">Microscilla marina ATCC 23134</name>
    <dbReference type="NCBI Taxonomy" id="313606"/>
    <lineage>
        <taxon>Bacteria</taxon>
        <taxon>Pseudomonadati</taxon>
        <taxon>Bacteroidota</taxon>
        <taxon>Cytophagia</taxon>
        <taxon>Cytophagales</taxon>
        <taxon>Microscillaceae</taxon>
        <taxon>Microscilla</taxon>
    </lineage>
</organism>
<dbReference type="EMBL" id="AAWS01000001">
    <property type="protein sequence ID" value="EAY31855.1"/>
    <property type="molecule type" value="Genomic_DNA"/>
</dbReference>